<dbReference type="GO" id="GO:0006783">
    <property type="term" value="P:heme biosynthetic process"/>
    <property type="evidence" value="ECO:0007669"/>
    <property type="project" value="UniProtKB-KW"/>
</dbReference>
<dbReference type="InterPro" id="IPR001015">
    <property type="entry name" value="Ferrochelatase"/>
</dbReference>
<comment type="similarity">
    <text evidence="6">Belongs to the ferrochelatase family.</text>
</comment>
<dbReference type="GO" id="GO:0004325">
    <property type="term" value="F:ferrochelatase activity"/>
    <property type="evidence" value="ECO:0007669"/>
    <property type="project" value="InterPro"/>
</dbReference>
<evidence type="ECO:0000256" key="6">
    <source>
        <dbReference type="RuleBase" id="RU004185"/>
    </source>
</evidence>
<dbReference type="Pfam" id="PF00762">
    <property type="entry name" value="Ferrochelatase"/>
    <property type="match status" value="1"/>
</dbReference>
<keyword evidence="3" id="KW-0350">Heme biosynthesis</keyword>
<dbReference type="CDD" id="cd03411">
    <property type="entry name" value="Ferrochelatase_N"/>
    <property type="match status" value="1"/>
</dbReference>
<accession>A0AAU9KAK4</accession>
<dbReference type="HAMAP" id="MF_00323">
    <property type="entry name" value="Ferrochelatase"/>
    <property type="match status" value="1"/>
</dbReference>
<evidence type="ECO:0000256" key="5">
    <source>
        <dbReference type="ARBA" id="ARBA00023244"/>
    </source>
</evidence>
<dbReference type="NCBIfam" id="TIGR00109">
    <property type="entry name" value="hemH"/>
    <property type="match status" value="1"/>
</dbReference>
<comment type="caution">
    <text evidence="7">The sequence shown here is derived from an EMBL/GenBank/DDBJ whole genome shotgun (WGS) entry which is preliminary data.</text>
</comment>
<dbReference type="CDD" id="cd00419">
    <property type="entry name" value="Ferrochelatase_C"/>
    <property type="match status" value="1"/>
</dbReference>
<dbReference type="AlphaFoldDB" id="A0AAU9KAK4"/>
<dbReference type="PANTHER" id="PTHR11108:SF1">
    <property type="entry name" value="FERROCHELATASE, MITOCHONDRIAL"/>
    <property type="match status" value="1"/>
</dbReference>
<proteinExistence type="inferred from homology"/>
<evidence type="ECO:0000256" key="3">
    <source>
        <dbReference type="ARBA" id="ARBA00023133"/>
    </source>
</evidence>
<reference evidence="7" key="1">
    <citation type="submission" date="2021-09" db="EMBL/GenBank/DDBJ databases">
        <authorList>
            <consortium name="AG Swart"/>
            <person name="Singh M."/>
            <person name="Singh A."/>
            <person name="Seah K."/>
            <person name="Emmerich C."/>
        </authorList>
    </citation>
    <scope>NUCLEOTIDE SEQUENCE</scope>
    <source>
        <strain evidence="7">ATCC30299</strain>
    </source>
</reference>
<comment type="pathway">
    <text evidence="1">Porphyrin-containing compound metabolism; protoheme biosynthesis.</text>
</comment>
<gene>
    <name evidence="7" type="ORF">BSTOLATCC_MIC56933</name>
</gene>
<evidence type="ECO:0000313" key="7">
    <source>
        <dbReference type="EMBL" id="CAG9332640.1"/>
    </source>
</evidence>
<evidence type="ECO:0000256" key="1">
    <source>
        <dbReference type="ARBA" id="ARBA00004744"/>
    </source>
</evidence>
<evidence type="ECO:0008006" key="9">
    <source>
        <dbReference type="Google" id="ProtNLM"/>
    </source>
</evidence>
<name>A0AAU9KAK4_9CILI</name>
<dbReference type="InterPro" id="IPR033659">
    <property type="entry name" value="Ferrochelatase_N"/>
</dbReference>
<sequence>MTVKTGILLMNLGGPTTLAEVEPFLVRMFSDKSFIPIPFNLGPKIARIRARTSVQKQYSAIGFSPLSKWTNIQGQQLVSILDKTLPESAPHKFYKCFRYSSPLTDEAISELKNDKVKQVIAFTQYPHYSCATTGNALREVLNHVSPDMELSTISRWGDHPAFINFWVETIKSHLASFANPEKVVLAFTAHSIPAKVAWSGDRYPIEISTSVNLISSYFGNESHLFWQSKVGFQQWLEPNTHKALLSLGEQGKKDVLIIPIAFTQDHLETLYELDKLYIEECNGKGMNVKRTPGPNDNPLFISALATIVKEHILHKKHSKIPRCAHCKHPEVCKSLDRFN</sequence>
<evidence type="ECO:0000313" key="8">
    <source>
        <dbReference type="Proteomes" id="UP001162131"/>
    </source>
</evidence>
<organism evidence="7 8">
    <name type="scientific">Blepharisma stoltei</name>
    <dbReference type="NCBI Taxonomy" id="1481888"/>
    <lineage>
        <taxon>Eukaryota</taxon>
        <taxon>Sar</taxon>
        <taxon>Alveolata</taxon>
        <taxon>Ciliophora</taxon>
        <taxon>Postciliodesmatophora</taxon>
        <taxon>Heterotrichea</taxon>
        <taxon>Heterotrichida</taxon>
        <taxon>Blepharismidae</taxon>
        <taxon>Blepharisma</taxon>
    </lineage>
</organism>
<dbReference type="SUPFAM" id="SSF53800">
    <property type="entry name" value="Chelatase"/>
    <property type="match status" value="1"/>
</dbReference>
<dbReference type="EMBL" id="CAJZBQ010000055">
    <property type="protein sequence ID" value="CAG9332640.1"/>
    <property type="molecule type" value="Genomic_DNA"/>
</dbReference>
<keyword evidence="4" id="KW-0456">Lyase</keyword>
<dbReference type="Gene3D" id="3.40.50.1400">
    <property type="match status" value="2"/>
</dbReference>
<evidence type="ECO:0000256" key="4">
    <source>
        <dbReference type="ARBA" id="ARBA00023239"/>
    </source>
</evidence>
<dbReference type="PANTHER" id="PTHR11108">
    <property type="entry name" value="FERROCHELATASE"/>
    <property type="match status" value="1"/>
</dbReference>
<dbReference type="Proteomes" id="UP001162131">
    <property type="component" value="Unassembled WGS sequence"/>
</dbReference>
<keyword evidence="5" id="KW-0627">Porphyrin biosynthesis</keyword>
<evidence type="ECO:0000256" key="2">
    <source>
        <dbReference type="ARBA" id="ARBA00023004"/>
    </source>
</evidence>
<protein>
    <recommendedName>
        <fullName evidence="9">Ferrochelatase</fullName>
    </recommendedName>
</protein>
<dbReference type="GO" id="GO:0005739">
    <property type="term" value="C:mitochondrion"/>
    <property type="evidence" value="ECO:0007669"/>
    <property type="project" value="TreeGrafter"/>
</dbReference>
<dbReference type="InterPro" id="IPR033644">
    <property type="entry name" value="Ferrochelatase_C"/>
</dbReference>
<keyword evidence="2" id="KW-0408">Iron</keyword>
<keyword evidence="8" id="KW-1185">Reference proteome</keyword>